<name>A0ABW1F582_9ACTN</name>
<organism evidence="1 2">
    <name type="scientific">Kitasatospora aburaviensis</name>
    <dbReference type="NCBI Taxonomy" id="67265"/>
    <lineage>
        <taxon>Bacteria</taxon>
        <taxon>Bacillati</taxon>
        <taxon>Actinomycetota</taxon>
        <taxon>Actinomycetes</taxon>
        <taxon>Kitasatosporales</taxon>
        <taxon>Streptomycetaceae</taxon>
        <taxon>Kitasatospora</taxon>
    </lineage>
</organism>
<sequence length="148" mass="15520">MEEPLERAEAGLPLDPFERVAADAADPVRPTELTRGAAALVDCAMPAYDRGPSEFPPLAASLPAAAEDGGADHVMLGNTYGYGPVDGPAVEDLPMAPTSVKGLVRARIWQDALAANEAGRVRVTEVRASDFLGAGAHSPFTLMVEPRR</sequence>
<proteinExistence type="predicted"/>
<dbReference type="EMBL" id="JBHSOD010000058">
    <property type="protein sequence ID" value="MFC5889516.1"/>
    <property type="molecule type" value="Genomic_DNA"/>
</dbReference>
<dbReference type="SUPFAM" id="SSF51735">
    <property type="entry name" value="NAD(P)-binding Rossmann-fold domains"/>
    <property type="match status" value="1"/>
</dbReference>
<gene>
    <name evidence="1" type="ORF">ACFP0N_31575</name>
</gene>
<dbReference type="InterPro" id="IPR036291">
    <property type="entry name" value="NAD(P)-bd_dom_sf"/>
</dbReference>
<protein>
    <submittedName>
        <fullName evidence="1">Uncharacterized protein</fullName>
    </submittedName>
</protein>
<evidence type="ECO:0000313" key="2">
    <source>
        <dbReference type="Proteomes" id="UP001596067"/>
    </source>
</evidence>
<reference evidence="2" key="1">
    <citation type="journal article" date="2019" name="Int. J. Syst. Evol. Microbiol.">
        <title>The Global Catalogue of Microorganisms (GCM) 10K type strain sequencing project: providing services to taxonomists for standard genome sequencing and annotation.</title>
        <authorList>
            <consortium name="The Broad Institute Genomics Platform"/>
            <consortium name="The Broad Institute Genome Sequencing Center for Infectious Disease"/>
            <person name="Wu L."/>
            <person name="Ma J."/>
        </authorList>
    </citation>
    <scope>NUCLEOTIDE SEQUENCE [LARGE SCALE GENOMIC DNA]</scope>
    <source>
        <strain evidence="2">CGMCC 4.1469</strain>
    </source>
</reference>
<keyword evidence="2" id="KW-1185">Reference proteome</keyword>
<accession>A0ABW1F582</accession>
<evidence type="ECO:0000313" key="1">
    <source>
        <dbReference type="EMBL" id="MFC5889516.1"/>
    </source>
</evidence>
<dbReference type="Gene3D" id="3.40.50.720">
    <property type="entry name" value="NAD(P)-binding Rossmann-like Domain"/>
    <property type="match status" value="1"/>
</dbReference>
<dbReference type="RefSeq" id="WP_313768094.1">
    <property type="nucleotide sequence ID" value="NZ_BAAAVH010000026.1"/>
</dbReference>
<comment type="caution">
    <text evidence="1">The sequence shown here is derived from an EMBL/GenBank/DDBJ whole genome shotgun (WGS) entry which is preliminary data.</text>
</comment>
<dbReference type="Proteomes" id="UP001596067">
    <property type="component" value="Unassembled WGS sequence"/>
</dbReference>